<keyword evidence="3" id="KW-1185">Reference proteome</keyword>
<dbReference type="InterPro" id="IPR001810">
    <property type="entry name" value="F-box_dom"/>
</dbReference>
<accession>A0AAD5VZ78</accession>
<evidence type="ECO:0000259" key="1">
    <source>
        <dbReference type="PROSITE" id="PS50181"/>
    </source>
</evidence>
<evidence type="ECO:0000313" key="3">
    <source>
        <dbReference type="Proteomes" id="UP001213000"/>
    </source>
</evidence>
<sequence length="431" mass="48733">MIEWASRPSPFSLIPVSMLMPPSVTLDKLPQEILEEILAELEYDKVTLNNLGLTCHALCTGTRSHRFPAITLHDQNFVAFMKLTYLTPWNTIVPSIRRLRLGNRMFSLSHCQSRDWCDSLLSPNLDFTGWAAQFGYLSTLDLRDAAWSRLPSCFTIAICSLRVDHLVVLIKNTLEFETLTNTILPTMRPKTLTMSGPSWANTSLPLPPSNPVGTGPCCIHYMQLDRNTKEFQRHLIDWLRNANTPTSITYLYIEMFKGMEELALAELLPLMSPIHLRLKLPSDKTVLTDFEFPVAGLSDLQTLQISSIYNDLTLAHAHVQQFFEVDEHVSPDILVVSRLLKQFSVLQNHLRHIQLDSICPHTNLIFGDIPEIFSTSYPLLNSLSLTVKRGRRTDRDSLAAWLTNGPFAMLQSRGVKLKIKAAAPDPMLSLP</sequence>
<feature type="domain" description="F-box" evidence="1">
    <location>
        <begin position="23"/>
        <end position="55"/>
    </location>
</feature>
<name>A0AAD5VZ78_9AGAR</name>
<dbReference type="EMBL" id="JANIEX010000318">
    <property type="protein sequence ID" value="KAJ3568896.1"/>
    <property type="molecule type" value="Genomic_DNA"/>
</dbReference>
<protein>
    <recommendedName>
        <fullName evidence="1">F-box domain-containing protein</fullName>
    </recommendedName>
</protein>
<organism evidence="2 3">
    <name type="scientific">Leucocoprinus birnbaumii</name>
    <dbReference type="NCBI Taxonomy" id="56174"/>
    <lineage>
        <taxon>Eukaryota</taxon>
        <taxon>Fungi</taxon>
        <taxon>Dikarya</taxon>
        <taxon>Basidiomycota</taxon>
        <taxon>Agaricomycotina</taxon>
        <taxon>Agaricomycetes</taxon>
        <taxon>Agaricomycetidae</taxon>
        <taxon>Agaricales</taxon>
        <taxon>Agaricineae</taxon>
        <taxon>Agaricaceae</taxon>
        <taxon>Leucocoprinus</taxon>
    </lineage>
</organism>
<proteinExistence type="predicted"/>
<dbReference type="Proteomes" id="UP001213000">
    <property type="component" value="Unassembled WGS sequence"/>
</dbReference>
<gene>
    <name evidence="2" type="ORF">NP233_g5414</name>
</gene>
<dbReference type="AlphaFoldDB" id="A0AAD5VZ78"/>
<comment type="caution">
    <text evidence="2">The sequence shown here is derived from an EMBL/GenBank/DDBJ whole genome shotgun (WGS) entry which is preliminary data.</text>
</comment>
<evidence type="ECO:0000313" key="2">
    <source>
        <dbReference type="EMBL" id="KAJ3568896.1"/>
    </source>
</evidence>
<dbReference type="PROSITE" id="PS50181">
    <property type="entry name" value="FBOX"/>
    <property type="match status" value="1"/>
</dbReference>
<reference evidence="2" key="1">
    <citation type="submission" date="2022-07" db="EMBL/GenBank/DDBJ databases">
        <title>Genome Sequence of Leucocoprinus birnbaumii.</title>
        <authorList>
            <person name="Buettner E."/>
        </authorList>
    </citation>
    <scope>NUCLEOTIDE SEQUENCE</scope>
    <source>
        <strain evidence="2">VT141</strain>
    </source>
</reference>